<protein>
    <submittedName>
        <fullName evidence="3">NADH-FMN oxidoreductase RutF, flavin reductase (DIM6/NTAB) family</fullName>
    </submittedName>
</protein>
<name>A0A1A9BFX5_9ACTN</name>
<dbReference type="SUPFAM" id="SSF50475">
    <property type="entry name" value="FMN-binding split barrel"/>
    <property type="match status" value="1"/>
</dbReference>
<dbReference type="EMBL" id="FLRH01000004">
    <property type="protein sequence ID" value="SBT67859.1"/>
    <property type="molecule type" value="Genomic_DNA"/>
</dbReference>
<gene>
    <name evidence="3" type="ORF">GA0070622_4942</name>
</gene>
<reference evidence="4" key="1">
    <citation type="submission" date="2016-06" db="EMBL/GenBank/DDBJ databases">
        <authorList>
            <person name="Varghese N."/>
            <person name="Submissions Spin"/>
        </authorList>
    </citation>
    <scope>NUCLEOTIDE SEQUENCE [LARGE SCALE GENOMIC DNA]</scope>
    <source>
        <strain evidence="4">DSM 45794</strain>
    </source>
</reference>
<keyword evidence="1" id="KW-0560">Oxidoreductase</keyword>
<evidence type="ECO:0000313" key="4">
    <source>
        <dbReference type="Proteomes" id="UP000199558"/>
    </source>
</evidence>
<dbReference type="PANTHER" id="PTHR30466:SF1">
    <property type="entry name" value="FMN REDUCTASE (NADH) RUTF"/>
    <property type="match status" value="1"/>
</dbReference>
<dbReference type="Proteomes" id="UP000199558">
    <property type="component" value="Unassembled WGS sequence"/>
</dbReference>
<dbReference type="Gene3D" id="2.30.110.10">
    <property type="entry name" value="Electron Transport, Fmn-binding Protein, Chain A"/>
    <property type="match status" value="1"/>
</dbReference>
<dbReference type="GO" id="GO:0042602">
    <property type="term" value="F:riboflavin reductase (NADPH) activity"/>
    <property type="evidence" value="ECO:0007669"/>
    <property type="project" value="TreeGrafter"/>
</dbReference>
<accession>A0A1A9BFX5</accession>
<organism evidence="3 4">
    <name type="scientific">Micromonospora sediminicola</name>
    <dbReference type="NCBI Taxonomy" id="946078"/>
    <lineage>
        <taxon>Bacteria</taxon>
        <taxon>Bacillati</taxon>
        <taxon>Actinomycetota</taxon>
        <taxon>Actinomycetes</taxon>
        <taxon>Micromonosporales</taxon>
        <taxon>Micromonosporaceae</taxon>
        <taxon>Micromonospora</taxon>
    </lineage>
</organism>
<dbReference type="Pfam" id="PF01613">
    <property type="entry name" value="Flavin_Reduct"/>
    <property type="match status" value="1"/>
</dbReference>
<dbReference type="PANTHER" id="PTHR30466">
    <property type="entry name" value="FLAVIN REDUCTASE"/>
    <property type="match status" value="1"/>
</dbReference>
<evidence type="ECO:0000259" key="2">
    <source>
        <dbReference type="SMART" id="SM00903"/>
    </source>
</evidence>
<dbReference type="InterPro" id="IPR050268">
    <property type="entry name" value="NADH-dep_flavin_reductase"/>
</dbReference>
<dbReference type="InterPro" id="IPR002563">
    <property type="entry name" value="Flavin_Rdtase-like_dom"/>
</dbReference>
<keyword evidence="4" id="KW-1185">Reference proteome</keyword>
<dbReference type="GO" id="GO:0006208">
    <property type="term" value="P:pyrimidine nucleobase catabolic process"/>
    <property type="evidence" value="ECO:0007669"/>
    <property type="project" value="TreeGrafter"/>
</dbReference>
<feature type="domain" description="Flavin reductase like" evidence="2">
    <location>
        <begin position="26"/>
        <end position="178"/>
    </location>
</feature>
<proteinExistence type="predicted"/>
<dbReference type="InterPro" id="IPR012349">
    <property type="entry name" value="Split_barrel_FMN-bd"/>
</dbReference>
<evidence type="ECO:0000256" key="1">
    <source>
        <dbReference type="ARBA" id="ARBA00023002"/>
    </source>
</evidence>
<dbReference type="OrthoDB" id="8901155at2"/>
<evidence type="ECO:0000313" key="3">
    <source>
        <dbReference type="EMBL" id="SBT67859.1"/>
    </source>
</evidence>
<dbReference type="RefSeq" id="WP_091579083.1">
    <property type="nucleotide sequence ID" value="NZ_FLRH01000004.1"/>
</dbReference>
<sequence length="187" mass="19899">MTTVDRPDAGTVELRPVDVDSFRGLLRRQASTVTVVTTPGLRGNRMRADLPPAGFTATSFTSVSLDPPLVSVCLGRASSSWPTVEQAEHVAVHLLASGQQEIAQIFATSGIDRFTAHPGWTTGPFGVPLIGDALAVLLCRVVRRIEAGDHTILLGEPLALGAGEDGDPLLHHRGRYTTTLGDWPGSW</sequence>
<dbReference type="SMART" id="SM00903">
    <property type="entry name" value="Flavin_Reduct"/>
    <property type="match status" value="1"/>
</dbReference>
<dbReference type="AlphaFoldDB" id="A0A1A9BFX5"/>
<dbReference type="GO" id="GO:0010181">
    <property type="term" value="F:FMN binding"/>
    <property type="evidence" value="ECO:0007669"/>
    <property type="project" value="InterPro"/>
</dbReference>
<dbReference type="STRING" id="946078.GA0070622_4942"/>